<dbReference type="Pfam" id="PF05096">
    <property type="entry name" value="Glu_cyclase_2"/>
    <property type="match status" value="1"/>
</dbReference>
<evidence type="ECO:0000313" key="2">
    <source>
        <dbReference type="Proteomes" id="UP000465609"/>
    </source>
</evidence>
<reference evidence="1 2" key="1">
    <citation type="journal article" date="2019" name="Emerg. Microbes Infect.">
        <title>Comprehensive subspecies identification of 175 nontuberculous mycobacteria species based on 7547 genomic profiles.</title>
        <authorList>
            <person name="Matsumoto Y."/>
            <person name="Kinjo T."/>
            <person name="Motooka D."/>
            <person name="Nabeya D."/>
            <person name="Jung N."/>
            <person name="Uechi K."/>
            <person name="Horii T."/>
            <person name="Iida T."/>
            <person name="Fujita J."/>
            <person name="Nakamura S."/>
        </authorList>
    </citation>
    <scope>NUCLEOTIDE SEQUENCE [LARGE SCALE GENOMIC DNA]</scope>
    <source>
        <strain evidence="1 2">JCM 15296</strain>
    </source>
</reference>
<proteinExistence type="predicted"/>
<dbReference type="PANTHER" id="PTHR31270">
    <property type="entry name" value="GLUTAMINYL-PEPTIDE CYCLOTRANSFERASE"/>
    <property type="match status" value="1"/>
</dbReference>
<keyword evidence="2" id="KW-1185">Reference proteome</keyword>
<dbReference type="InterPro" id="IPR011044">
    <property type="entry name" value="Quino_amine_DH_bsu"/>
</dbReference>
<accession>A0ABM7ICM7</accession>
<dbReference type="PANTHER" id="PTHR31270:SF1">
    <property type="entry name" value="GLUTAMINYL-PEPTIDE CYCLOTRANSFERASE"/>
    <property type="match status" value="1"/>
</dbReference>
<evidence type="ECO:0000313" key="1">
    <source>
        <dbReference type="EMBL" id="BBX84418.1"/>
    </source>
</evidence>
<sequence>MIALLVVFVEIPVARADSATVALLRPAVLGRLDHDPSAFTEGLFISGTTVYESTGLVGRSQLRELDATTGQLRRAAPLPPTYFGEGIADDGDHIWQLTYQNGVAIEWDKATLTMLREVPLNGDGWGLCNDGQRLIRTDGSARLHFHSLGDMQETGDMTVTHNGDPVAGLNSLTCFDGQIWANVFPTDRIVQIDAASGVVTSLVYADGLLDAPHKPADILNGIAYLGAGEFLLTGKNWPAMYRVRFAPL</sequence>
<dbReference type="SUPFAM" id="SSF50969">
    <property type="entry name" value="YVTN repeat-like/Quinoprotein amine dehydrogenase"/>
    <property type="match status" value="1"/>
</dbReference>
<dbReference type="RefSeq" id="WP_234884389.1">
    <property type="nucleotide sequence ID" value="NZ_AP022577.1"/>
</dbReference>
<dbReference type="InterPro" id="IPR007788">
    <property type="entry name" value="QCT"/>
</dbReference>
<organism evidence="1 2">
    <name type="scientific">Mycolicibacterium aubagnense</name>
    <dbReference type="NCBI Taxonomy" id="319707"/>
    <lineage>
        <taxon>Bacteria</taxon>
        <taxon>Bacillati</taxon>
        <taxon>Actinomycetota</taxon>
        <taxon>Actinomycetes</taxon>
        <taxon>Mycobacteriales</taxon>
        <taxon>Mycobacteriaceae</taxon>
        <taxon>Mycolicibacterium</taxon>
    </lineage>
</organism>
<protein>
    <submittedName>
        <fullName evidence="1">Glutaminyl-peptide cyclotransferase</fullName>
    </submittedName>
</protein>
<name>A0ABM7ICM7_9MYCO</name>
<gene>
    <name evidence="1" type="ORF">MAUB_22910</name>
</gene>
<dbReference type="EMBL" id="AP022577">
    <property type="protein sequence ID" value="BBX84418.1"/>
    <property type="molecule type" value="Genomic_DNA"/>
</dbReference>
<dbReference type="Proteomes" id="UP000465609">
    <property type="component" value="Chromosome"/>
</dbReference>